<evidence type="ECO:0000313" key="2">
    <source>
        <dbReference type="Proteomes" id="UP000758701"/>
    </source>
</evidence>
<evidence type="ECO:0000313" key="1">
    <source>
        <dbReference type="EMBL" id="MBZ6156270.1"/>
    </source>
</evidence>
<sequence>MPTYETTPRFTHDLRRLSPAQRCAFHRVVTRAFVPDLRAGRFRAGLRSKGVRCAPGVYELTWAPDGRATWSYGRVVVAGLPHIVWHRIGTHNILDRPLAEGHLAAASRQLVG</sequence>
<reference evidence="1 2" key="1">
    <citation type="submission" date="2021-06" db="EMBL/GenBank/DDBJ databases">
        <title>Ecological speciation of a Streptomyces species isolated from different habitats and geographic origins.</title>
        <authorList>
            <person name="Wang J."/>
        </authorList>
    </citation>
    <scope>NUCLEOTIDE SEQUENCE [LARGE SCALE GENOMIC DNA]</scope>
    <source>
        <strain evidence="1 2">FXJ8.012</strain>
    </source>
</reference>
<gene>
    <name evidence="1" type="ORF">KVH32_34705</name>
</gene>
<protein>
    <recommendedName>
        <fullName evidence="3">Type II toxin-antitoxin system RelE/ParE family toxin</fullName>
    </recommendedName>
</protein>
<evidence type="ECO:0008006" key="3">
    <source>
        <dbReference type="Google" id="ProtNLM"/>
    </source>
</evidence>
<name>A0ABS7WGM6_STROV</name>
<comment type="caution">
    <text evidence="1">The sequence shown here is derived from an EMBL/GenBank/DDBJ whole genome shotgun (WGS) entry which is preliminary data.</text>
</comment>
<dbReference type="Proteomes" id="UP000758701">
    <property type="component" value="Unassembled WGS sequence"/>
</dbReference>
<accession>A0ABS7WGM6</accession>
<keyword evidence="2" id="KW-1185">Reference proteome</keyword>
<organism evidence="1 2">
    <name type="scientific">Streptomyces olivaceus</name>
    <dbReference type="NCBI Taxonomy" id="47716"/>
    <lineage>
        <taxon>Bacteria</taxon>
        <taxon>Bacillati</taxon>
        <taxon>Actinomycetota</taxon>
        <taxon>Actinomycetes</taxon>
        <taxon>Kitasatosporales</taxon>
        <taxon>Streptomycetaceae</taxon>
        <taxon>Streptomyces</taxon>
    </lineage>
</organism>
<dbReference type="EMBL" id="JAHSTP010000025">
    <property type="protein sequence ID" value="MBZ6156270.1"/>
    <property type="molecule type" value="Genomic_DNA"/>
</dbReference>
<dbReference type="RefSeq" id="WP_224310435.1">
    <property type="nucleotide sequence ID" value="NZ_JAHSST010000031.1"/>
</dbReference>
<proteinExistence type="predicted"/>